<dbReference type="InterPro" id="IPR011762">
    <property type="entry name" value="COA_CT_N"/>
</dbReference>
<feature type="transmembrane region" description="Helical" evidence="7">
    <location>
        <begin position="1208"/>
        <end position="1227"/>
    </location>
</feature>
<comment type="caution">
    <text evidence="10">The sequence shown here is derived from an EMBL/GenBank/DDBJ whole genome shotgun (WGS) entry which is preliminary data.</text>
</comment>
<dbReference type="PROSITE" id="PS01186">
    <property type="entry name" value="EGF_2"/>
    <property type="match status" value="1"/>
</dbReference>
<keyword evidence="6 7" id="KW-0472">Membrane</keyword>
<dbReference type="Pfam" id="PF12036">
    <property type="entry name" value="DUF3522"/>
    <property type="match status" value="1"/>
</dbReference>
<dbReference type="PANTHER" id="PTHR14319:SF6">
    <property type="entry name" value="TRANSMEMBRANE PROTEIN 8B"/>
    <property type="match status" value="1"/>
</dbReference>
<dbReference type="InterPro" id="IPR021910">
    <property type="entry name" value="NGX6/PGAP6/MYMK"/>
</dbReference>
<dbReference type="InterPro" id="IPR029045">
    <property type="entry name" value="ClpP/crotonase-like_dom_sf"/>
</dbReference>
<dbReference type="FunFam" id="3.90.226.10:FF:000007">
    <property type="entry name" value="Methylcrotonoyl-CoA carboxylase subunit beta"/>
    <property type="match status" value="1"/>
</dbReference>
<accession>A0AAD3R437</accession>
<gene>
    <name evidence="10" type="ORF">AKAME5_000692500</name>
</gene>
<dbReference type="Gene3D" id="3.90.226.10">
    <property type="entry name" value="2-enoyl-CoA Hydratase, Chain A, domain 1"/>
    <property type="match status" value="2"/>
</dbReference>
<sequence>MLLRTVRPWLLRCRSLPRACTRPYYADKVARLGSQPDKQSSEYQENYDRMKVLIDELKSRTEKIKLGGGEKARRLHTSRGKLLPRERIDRLLDPGTPFLEFSQFAAYELYGKEEVPAGGIITGIGRVSGVECIIVANDATVKGGTYYPITVKKHLRAQEIAQQNHLPCIYLVDSGGANLPRQADVFPDRDHFGRIFYNQARLSSEGIAQVAVVMGSCTAGGAYVPAMADESIIVRKQGTIFLGGPPLVKAATGEEVSAEDLGGADLHCKKSGVTDHYALDDNHALHLARKTVRSLNYRKNIEVTTEPTEAPLYPADELYGIVGDNLKRNFDVREVIARIVDGSKFDEFKAFYGDTLVTGFSRIFGYPVGIIGNNGVLFSESAKKGTHFIELCCQRNIPLIFLQNITGQMLFPFNFPSRVLGGEEAAASGGSCSLGILLTLVLCVCVCVCGSGRRSDELCGAIDVCTVPGLTGPKLERLGSGCSPPRLLFLVYTYLCALGDCLFVTEYFTRTPRKLMAFNSFASVELFHFNVPDDTMMAVWNLITFKEQGGTFGDSCPNRNVTVYFRSGAPPVINPLYTRFPRDTVVPGSFAVTLTWTLPNRTTGAFNVTSPLPGDWFLAAHLPKDEGKISVKGLSEECQYLFQPQLIVQRLIGISVLYPGYYIDQMIPIHNRSALYKVFIPNYISKVKVQLVNCSTKNKSSDSCPVVLKIRARAPPVHNSSALDCREWNPCELDTLVPAWEQWYYILVERYLSNSDVYFRIGVQVTDCSKPSSSKDQAQPSSSMNMPQSFGTAMGFSLSDTLSVAALPSLLQNVSHLHTSEDSIIYLTPTTDTNKCWPIRPTLRNELDTFSVHFYVFFGPNISIPPDRAAVFAINLMPVLDSGGVLNMELKLNMSVLKGANVTVFGCLNHGMPLFLRENSSLKCESESVAGFFLSVNASANITKLRIPYPQTGTWYLSLRSLCATEHGFEACTNITAEVYMRSYLTPCINDCGTYGQCKLLRTNNYLYAACECKAGWNGWGCTDNSEAYSYSFQLLSTLLLCLSNLMFVPPVAIAIRSHYLLEASVYIFTMFFSTFYHACDQPGIVVFCIMEYDVLQFCDFLGSLMSVWVTVIAMARLKSIIKQVLYLLGAMSLSMALQLDRHGLWNLLGPSLFALGIMAVAWTVRTIRRRRCYPPTWKRWVFFLFPGTMIATSAVALYAFVETEENYFYIHSIWHMLIAGSVGFLLPPRAKPDAKVTPLKRRRGCGYQLCVNEHEELGLVDPAIISINSICTS</sequence>
<dbReference type="GO" id="GO:0016874">
    <property type="term" value="F:ligase activity"/>
    <property type="evidence" value="ECO:0007669"/>
    <property type="project" value="InterPro"/>
</dbReference>
<evidence type="ECO:0000256" key="2">
    <source>
        <dbReference type="ARBA" id="ARBA00005542"/>
    </source>
</evidence>
<comment type="subcellular location">
    <subcellularLocation>
        <location evidence="1">Cell membrane</location>
        <topology evidence="1">Multi-pass membrane protein</topology>
    </subcellularLocation>
</comment>
<protein>
    <submittedName>
        <fullName evidence="10">Transmembrane protein 8B</fullName>
    </submittedName>
</protein>
<feature type="transmembrane region" description="Helical" evidence="7">
    <location>
        <begin position="1181"/>
        <end position="1202"/>
    </location>
</feature>
<evidence type="ECO:0000259" key="8">
    <source>
        <dbReference type="PROSITE" id="PS50980"/>
    </source>
</evidence>
<keyword evidence="3" id="KW-1003">Cell membrane</keyword>
<dbReference type="PROSITE" id="PS50980">
    <property type="entry name" value="COA_CT_NTER"/>
    <property type="match status" value="1"/>
</dbReference>
<comment type="similarity">
    <text evidence="2">Belongs to the TMEM8 family.</text>
</comment>
<evidence type="ECO:0000256" key="6">
    <source>
        <dbReference type="ARBA" id="ARBA00023136"/>
    </source>
</evidence>
<keyword evidence="5 7" id="KW-1133">Transmembrane helix</keyword>
<feature type="domain" description="CoA carboxyltransferase N-terminal" evidence="8">
    <location>
        <begin position="50"/>
        <end position="307"/>
    </location>
</feature>
<evidence type="ECO:0000313" key="10">
    <source>
        <dbReference type="EMBL" id="GLD54285.1"/>
    </source>
</evidence>
<dbReference type="AlphaFoldDB" id="A0AAD3R437"/>
<evidence type="ECO:0000313" key="11">
    <source>
        <dbReference type="Proteomes" id="UP001279410"/>
    </source>
</evidence>
<dbReference type="EMBL" id="BRZM01000019">
    <property type="protein sequence ID" value="GLD54285.1"/>
    <property type="molecule type" value="Genomic_DNA"/>
</dbReference>
<dbReference type="InterPro" id="IPR000742">
    <property type="entry name" value="EGF"/>
</dbReference>
<feature type="transmembrane region" description="Helical" evidence="7">
    <location>
        <begin position="1146"/>
        <end position="1169"/>
    </location>
</feature>
<dbReference type="PROSITE" id="PS00022">
    <property type="entry name" value="EGF_1"/>
    <property type="match status" value="1"/>
</dbReference>
<keyword evidence="11" id="KW-1185">Reference proteome</keyword>
<name>A0AAD3R437_LATJO</name>
<reference evidence="10" key="1">
    <citation type="submission" date="2022-08" db="EMBL/GenBank/DDBJ databases">
        <title>Genome sequencing of akame (Lates japonicus).</title>
        <authorList>
            <person name="Hashiguchi Y."/>
            <person name="Takahashi H."/>
        </authorList>
    </citation>
    <scope>NUCLEOTIDE SEQUENCE</scope>
    <source>
        <strain evidence="10">Kochi</strain>
    </source>
</reference>
<dbReference type="GO" id="GO:0005886">
    <property type="term" value="C:plasma membrane"/>
    <property type="evidence" value="ECO:0007669"/>
    <property type="project" value="UniProtKB-SubCell"/>
</dbReference>
<keyword evidence="4 7" id="KW-0812">Transmembrane</keyword>
<evidence type="ECO:0000256" key="4">
    <source>
        <dbReference type="ARBA" id="ARBA00022692"/>
    </source>
</evidence>
<feature type="domain" description="CoA carboxyltransferase C-terminal" evidence="9">
    <location>
        <begin position="310"/>
        <end position="407"/>
    </location>
</feature>
<dbReference type="InterPro" id="IPR011763">
    <property type="entry name" value="COA_CT_C"/>
</dbReference>
<organism evidence="10 11">
    <name type="scientific">Lates japonicus</name>
    <name type="common">Japanese lates</name>
    <dbReference type="NCBI Taxonomy" id="270547"/>
    <lineage>
        <taxon>Eukaryota</taxon>
        <taxon>Metazoa</taxon>
        <taxon>Chordata</taxon>
        <taxon>Craniata</taxon>
        <taxon>Vertebrata</taxon>
        <taxon>Euteleostomi</taxon>
        <taxon>Actinopterygii</taxon>
        <taxon>Neopterygii</taxon>
        <taxon>Teleostei</taxon>
        <taxon>Neoteleostei</taxon>
        <taxon>Acanthomorphata</taxon>
        <taxon>Carangaria</taxon>
        <taxon>Carangaria incertae sedis</taxon>
        <taxon>Centropomidae</taxon>
        <taxon>Lates</taxon>
    </lineage>
</organism>
<dbReference type="Pfam" id="PF01039">
    <property type="entry name" value="Carboxyl_trans"/>
    <property type="match status" value="1"/>
</dbReference>
<evidence type="ECO:0000256" key="5">
    <source>
        <dbReference type="ARBA" id="ARBA00022989"/>
    </source>
</evidence>
<evidence type="ECO:0000256" key="7">
    <source>
        <dbReference type="SAM" id="Phobius"/>
    </source>
</evidence>
<dbReference type="InterPro" id="IPR034733">
    <property type="entry name" value="AcCoA_carboxyl_beta"/>
</dbReference>
<evidence type="ECO:0000259" key="9">
    <source>
        <dbReference type="PROSITE" id="PS50989"/>
    </source>
</evidence>
<evidence type="ECO:0000256" key="3">
    <source>
        <dbReference type="ARBA" id="ARBA00022475"/>
    </source>
</evidence>
<dbReference type="SUPFAM" id="SSF52096">
    <property type="entry name" value="ClpP/crotonase"/>
    <property type="match status" value="2"/>
</dbReference>
<dbReference type="PROSITE" id="PS50989">
    <property type="entry name" value="COA_CT_CTER"/>
    <property type="match status" value="1"/>
</dbReference>
<proteinExistence type="inferred from homology"/>
<evidence type="ECO:0000256" key="1">
    <source>
        <dbReference type="ARBA" id="ARBA00004651"/>
    </source>
</evidence>
<dbReference type="Proteomes" id="UP001279410">
    <property type="component" value="Unassembled WGS sequence"/>
</dbReference>
<dbReference type="PANTHER" id="PTHR14319">
    <property type="entry name" value="FIVE-SPAN TRANSMEMBRANE PROTEIN M83"/>
    <property type="match status" value="1"/>
</dbReference>